<dbReference type="InterPro" id="IPR011990">
    <property type="entry name" value="TPR-like_helical_dom_sf"/>
</dbReference>
<sequence>MVTHRQLRALVCGSGIIAVVLFPMIGQAAPALRPDMVRSLEAMQQRLSEGDTANVASRSKSAAERLEGGNASDRWARALFLQLAATAEARMGNDAKAADLFATARGIDGVEAAQRLQWLNHEARLRLRAGQSERGSELLDRWLSQAGGQAGAEDYWLMAQSLASQSQWQAAASWVDRARRDDASTTDERLGLAASVYQRAGRNDAAFAILDQLLSGGSNNPDAWRRAAALAQRLGDTGRAAALWDAAWRQGVLATQDDLRQLVKLHMAGGTPARAAEYLEEALKKGELARNEANQRLLAEAWAAAKDRDRALQAWRHLAEQTQAGQDWRRLVELAYGWGYWRAVIDASVKAREAGENSARSWLLEGIAYVELGEREKARQAFMSAQKAGADQAEAWLVTLDSASEGAVPPPTQVDVRSES</sequence>
<dbReference type="EMBL" id="JBHRUH010000031">
    <property type="protein sequence ID" value="MFC3293790.1"/>
    <property type="molecule type" value="Genomic_DNA"/>
</dbReference>
<keyword evidence="4" id="KW-1185">Reference proteome</keyword>
<dbReference type="SUPFAM" id="SSF48452">
    <property type="entry name" value="TPR-like"/>
    <property type="match status" value="1"/>
</dbReference>
<evidence type="ECO:0000313" key="3">
    <source>
        <dbReference type="EMBL" id="MFC3293790.1"/>
    </source>
</evidence>
<dbReference type="PROSITE" id="PS50005">
    <property type="entry name" value="TPR"/>
    <property type="match status" value="1"/>
</dbReference>
<dbReference type="RefSeq" id="WP_019018678.1">
    <property type="nucleotide sequence ID" value="NZ_BMXD01000001.1"/>
</dbReference>
<reference evidence="4" key="1">
    <citation type="journal article" date="2019" name="Int. J. Syst. Evol. Microbiol.">
        <title>The Global Catalogue of Microorganisms (GCM) 10K type strain sequencing project: providing services to taxonomists for standard genome sequencing and annotation.</title>
        <authorList>
            <consortium name="The Broad Institute Genomics Platform"/>
            <consortium name="The Broad Institute Genome Sequencing Center for Infectious Disease"/>
            <person name="Wu L."/>
            <person name="Ma J."/>
        </authorList>
    </citation>
    <scope>NUCLEOTIDE SEQUENCE [LARGE SCALE GENOMIC DNA]</scope>
    <source>
        <strain evidence="4">KCTC 12847</strain>
    </source>
</reference>
<feature type="region of interest" description="Disordered" evidence="2">
    <location>
        <begin position="48"/>
        <end position="68"/>
    </location>
</feature>
<dbReference type="InterPro" id="IPR019734">
    <property type="entry name" value="TPR_rpt"/>
</dbReference>
<dbReference type="Gene3D" id="1.25.40.10">
    <property type="entry name" value="Tetratricopeptide repeat domain"/>
    <property type="match status" value="2"/>
</dbReference>
<evidence type="ECO:0000256" key="2">
    <source>
        <dbReference type="SAM" id="MobiDB-lite"/>
    </source>
</evidence>
<proteinExistence type="predicted"/>
<feature type="region of interest" description="Disordered" evidence="2">
    <location>
        <begin position="401"/>
        <end position="420"/>
    </location>
</feature>
<dbReference type="Proteomes" id="UP001595640">
    <property type="component" value="Unassembled WGS sequence"/>
</dbReference>
<gene>
    <name evidence="3" type="ORF">ACFOEI_17200</name>
</gene>
<keyword evidence="1" id="KW-0802">TPR repeat</keyword>
<dbReference type="SUPFAM" id="SSF81901">
    <property type="entry name" value="HCP-like"/>
    <property type="match status" value="1"/>
</dbReference>
<organism evidence="3 4">
    <name type="scientific">Modicisalibacter luteus</name>
    <dbReference type="NCBI Taxonomy" id="453962"/>
    <lineage>
        <taxon>Bacteria</taxon>
        <taxon>Pseudomonadati</taxon>
        <taxon>Pseudomonadota</taxon>
        <taxon>Gammaproteobacteria</taxon>
        <taxon>Oceanospirillales</taxon>
        <taxon>Halomonadaceae</taxon>
        <taxon>Modicisalibacter</taxon>
    </lineage>
</organism>
<comment type="caution">
    <text evidence="3">The sequence shown here is derived from an EMBL/GenBank/DDBJ whole genome shotgun (WGS) entry which is preliminary data.</text>
</comment>
<evidence type="ECO:0000256" key="1">
    <source>
        <dbReference type="PROSITE-ProRule" id="PRU00339"/>
    </source>
</evidence>
<accession>A0ABV7M5Q3</accession>
<feature type="repeat" description="TPR" evidence="1">
    <location>
        <begin position="359"/>
        <end position="392"/>
    </location>
</feature>
<name>A0ABV7M5Q3_9GAMM</name>
<protein>
    <submittedName>
        <fullName evidence="3">Tetratricopeptide repeat protein</fullName>
    </submittedName>
</protein>
<evidence type="ECO:0000313" key="4">
    <source>
        <dbReference type="Proteomes" id="UP001595640"/>
    </source>
</evidence>